<evidence type="ECO:0000256" key="2">
    <source>
        <dbReference type="ARBA" id="ARBA00005726"/>
    </source>
</evidence>
<dbReference type="GO" id="GO:0032021">
    <property type="term" value="C:NELF complex"/>
    <property type="evidence" value="ECO:0007669"/>
    <property type="project" value="TreeGrafter"/>
</dbReference>
<evidence type="ECO:0000256" key="4">
    <source>
        <dbReference type="ARBA" id="ARBA00023015"/>
    </source>
</evidence>
<protein>
    <recommendedName>
        <fullName evidence="10">Negative elongation factor D</fullName>
    </recommendedName>
</protein>
<gene>
    <name evidence="8" type="ORF">HPB52_025541</name>
</gene>
<keyword evidence="6" id="KW-0539">Nucleus</keyword>
<evidence type="ECO:0000256" key="5">
    <source>
        <dbReference type="ARBA" id="ARBA00023163"/>
    </source>
</evidence>
<proteinExistence type="inferred from homology"/>
<comment type="subcellular location">
    <subcellularLocation>
        <location evidence="1">Nucleus</location>
    </subcellularLocation>
</comment>
<dbReference type="PANTHER" id="PTHR12144:SF0">
    <property type="entry name" value="NEGATIVE ELONGATION FACTOR C_D"/>
    <property type="match status" value="1"/>
</dbReference>
<keyword evidence="3" id="KW-0678">Repressor</keyword>
<sequence>MEEFDEERTWEEGDADSPLGEDQEALVEGIQQECIEKFSSLDFIMEPGIFAQLKRYFQAGGNPEQVVDLLLENYQAVAQTANLLAEWLIMAGMKITEVQGLVEDHLKQMILKHFDPKKADSIFNDEGETPAWLTEMIEHPTWRTTVVDRNKDEQARVISEAAQVMREKNGCVSKPSVLLSDRERGFLECGAATDNFLEGGEERMSQNLSELTRMVCHGEHTYLYSQSVLHTLAQPHFLDLLLDALFRPGSRLNPEHRPNTEHTPLHLALLDEVVVCHTTLHQKVLDLLVRLFESPPHEELDVLVQLERRKMLLDRMVHLLSRGCVVPVVSYVRACWERQDTDVSLIRYFVTEVLDVIAPPYTPEFVQLFLPLAESEEITGGLRGAAATAESSGASGGGGGSGEGDAVSEFVVHCKANYIVMS</sequence>
<dbReference type="Proteomes" id="UP000821837">
    <property type="component" value="Unassembled WGS sequence"/>
</dbReference>
<reference evidence="8" key="1">
    <citation type="journal article" date="2020" name="Cell">
        <title>Large-Scale Comparative Analyses of Tick Genomes Elucidate Their Genetic Diversity and Vector Capacities.</title>
        <authorList>
            <consortium name="Tick Genome and Microbiome Consortium (TIGMIC)"/>
            <person name="Jia N."/>
            <person name="Wang J."/>
            <person name="Shi W."/>
            <person name="Du L."/>
            <person name="Sun Y."/>
            <person name="Zhan W."/>
            <person name="Jiang J.F."/>
            <person name="Wang Q."/>
            <person name="Zhang B."/>
            <person name="Ji P."/>
            <person name="Bell-Sakyi L."/>
            <person name="Cui X.M."/>
            <person name="Yuan T.T."/>
            <person name="Jiang B.G."/>
            <person name="Yang W.F."/>
            <person name="Lam T.T."/>
            <person name="Chang Q.C."/>
            <person name="Ding S.J."/>
            <person name="Wang X.J."/>
            <person name="Zhu J.G."/>
            <person name="Ruan X.D."/>
            <person name="Zhao L."/>
            <person name="Wei J.T."/>
            <person name="Ye R.Z."/>
            <person name="Que T.C."/>
            <person name="Du C.H."/>
            <person name="Zhou Y.H."/>
            <person name="Cheng J.X."/>
            <person name="Dai P.F."/>
            <person name="Guo W.B."/>
            <person name="Han X.H."/>
            <person name="Huang E.J."/>
            <person name="Li L.F."/>
            <person name="Wei W."/>
            <person name="Gao Y.C."/>
            <person name="Liu J.Z."/>
            <person name="Shao H.Z."/>
            <person name="Wang X."/>
            <person name="Wang C.C."/>
            <person name="Yang T.C."/>
            <person name="Huo Q.B."/>
            <person name="Li W."/>
            <person name="Chen H.Y."/>
            <person name="Chen S.E."/>
            <person name="Zhou L.G."/>
            <person name="Ni X.B."/>
            <person name="Tian J.H."/>
            <person name="Sheng Y."/>
            <person name="Liu T."/>
            <person name="Pan Y.S."/>
            <person name="Xia L.Y."/>
            <person name="Li J."/>
            <person name="Zhao F."/>
            <person name="Cao W.C."/>
        </authorList>
    </citation>
    <scope>NUCLEOTIDE SEQUENCE</scope>
    <source>
        <strain evidence="8">Rsan-2018</strain>
    </source>
</reference>
<keyword evidence="4" id="KW-0805">Transcription regulation</keyword>
<dbReference type="Pfam" id="PF04858">
    <property type="entry name" value="TH1"/>
    <property type="match status" value="3"/>
</dbReference>
<accession>A0A9D4PA45</accession>
<dbReference type="InterPro" id="IPR006942">
    <property type="entry name" value="TH1"/>
</dbReference>
<evidence type="ECO:0000313" key="9">
    <source>
        <dbReference type="Proteomes" id="UP000821837"/>
    </source>
</evidence>
<keyword evidence="9" id="KW-1185">Reference proteome</keyword>
<dbReference type="GO" id="GO:0003723">
    <property type="term" value="F:RNA binding"/>
    <property type="evidence" value="ECO:0007669"/>
    <property type="project" value="TreeGrafter"/>
</dbReference>
<keyword evidence="5" id="KW-0804">Transcription</keyword>
<dbReference type="VEuPathDB" id="VectorBase:RSAN_030268"/>
<dbReference type="AlphaFoldDB" id="A0A9D4PA45"/>
<dbReference type="EMBL" id="JABSTV010002163">
    <property type="protein sequence ID" value="KAH7931601.1"/>
    <property type="molecule type" value="Genomic_DNA"/>
</dbReference>
<feature type="region of interest" description="Disordered" evidence="7">
    <location>
        <begin position="1"/>
        <end position="21"/>
    </location>
</feature>
<comment type="caution">
    <text evidence="8">The sequence shown here is derived from an EMBL/GenBank/DDBJ whole genome shotgun (WGS) entry which is preliminary data.</text>
</comment>
<evidence type="ECO:0008006" key="10">
    <source>
        <dbReference type="Google" id="ProtNLM"/>
    </source>
</evidence>
<reference evidence="8" key="2">
    <citation type="submission" date="2021-09" db="EMBL/GenBank/DDBJ databases">
        <authorList>
            <person name="Jia N."/>
            <person name="Wang J."/>
            <person name="Shi W."/>
            <person name="Du L."/>
            <person name="Sun Y."/>
            <person name="Zhan W."/>
            <person name="Jiang J."/>
            <person name="Wang Q."/>
            <person name="Zhang B."/>
            <person name="Ji P."/>
            <person name="Sakyi L.B."/>
            <person name="Cui X."/>
            <person name="Yuan T."/>
            <person name="Jiang B."/>
            <person name="Yang W."/>
            <person name="Lam T.T.-Y."/>
            <person name="Chang Q."/>
            <person name="Ding S."/>
            <person name="Wang X."/>
            <person name="Zhu J."/>
            <person name="Ruan X."/>
            <person name="Zhao L."/>
            <person name="Wei J."/>
            <person name="Que T."/>
            <person name="Du C."/>
            <person name="Cheng J."/>
            <person name="Dai P."/>
            <person name="Han X."/>
            <person name="Huang E."/>
            <person name="Gao Y."/>
            <person name="Liu J."/>
            <person name="Shao H."/>
            <person name="Ye R."/>
            <person name="Li L."/>
            <person name="Wei W."/>
            <person name="Wang X."/>
            <person name="Wang C."/>
            <person name="Huo Q."/>
            <person name="Li W."/>
            <person name="Guo W."/>
            <person name="Chen H."/>
            <person name="Chen S."/>
            <person name="Zhou L."/>
            <person name="Zhou L."/>
            <person name="Ni X."/>
            <person name="Tian J."/>
            <person name="Zhou Y."/>
            <person name="Sheng Y."/>
            <person name="Liu T."/>
            <person name="Pan Y."/>
            <person name="Xia L."/>
            <person name="Li J."/>
            <person name="Zhao F."/>
            <person name="Cao W."/>
        </authorList>
    </citation>
    <scope>NUCLEOTIDE SEQUENCE</scope>
    <source>
        <strain evidence="8">Rsan-2018</strain>
        <tissue evidence="8">Larvae</tissue>
    </source>
</reference>
<evidence type="ECO:0000256" key="1">
    <source>
        <dbReference type="ARBA" id="ARBA00004123"/>
    </source>
</evidence>
<dbReference type="GO" id="GO:0034244">
    <property type="term" value="P:negative regulation of transcription elongation by RNA polymerase II"/>
    <property type="evidence" value="ECO:0007669"/>
    <property type="project" value="TreeGrafter"/>
</dbReference>
<evidence type="ECO:0000313" key="8">
    <source>
        <dbReference type="EMBL" id="KAH7931601.1"/>
    </source>
</evidence>
<evidence type="ECO:0000256" key="7">
    <source>
        <dbReference type="SAM" id="MobiDB-lite"/>
    </source>
</evidence>
<evidence type="ECO:0000256" key="3">
    <source>
        <dbReference type="ARBA" id="ARBA00022491"/>
    </source>
</evidence>
<name>A0A9D4PA45_RHISA</name>
<organism evidence="8 9">
    <name type="scientific">Rhipicephalus sanguineus</name>
    <name type="common">Brown dog tick</name>
    <name type="synonym">Ixodes sanguineus</name>
    <dbReference type="NCBI Taxonomy" id="34632"/>
    <lineage>
        <taxon>Eukaryota</taxon>
        <taxon>Metazoa</taxon>
        <taxon>Ecdysozoa</taxon>
        <taxon>Arthropoda</taxon>
        <taxon>Chelicerata</taxon>
        <taxon>Arachnida</taxon>
        <taxon>Acari</taxon>
        <taxon>Parasitiformes</taxon>
        <taxon>Ixodida</taxon>
        <taxon>Ixodoidea</taxon>
        <taxon>Ixodidae</taxon>
        <taxon>Rhipicephalinae</taxon>
        <taxon>Rhipicephalus</taxon>
        <taxon>Rhipicephalus</taxon>
    </lineage>
</organism>
<dbReference type="PANTHER" id="PTHR12144">
    <property type="entry name" value="NEGATIVE ELONGATION FACTOR D"/>
    <property type="match status" value="1"/>
</dbReference>
<evidence type="ECO:0000256" key="6">
    <source>
        <dbReference type="ARBA" id="ARBA00023242"/>
    </source>
</evidence>
<comment type="similarity">
    <text evidence="2">Belongs to the NELF-D family.</text>
</comment>